<evidence type="ECO:0000313" key="1">
    <source>
        <dbReference type="EMBL" id="CAK1589342.1"/>
    </source>
</evidence>
<name>A0AAV1L5Q5_9NEOP</name>
<comment type="caution">
    <text evidence="1">The sequence shown here is derived from an EMBL/GenBank/DDBJ whole genome shotgun (WGS) entry which is preliminary data.</text>
</comment>
<accession>A0AAV1L5Q5</accession>
<protein>
    <submittedName>
        <fullName evidence="1">Uncharacterized protein</fullName>
    </submittedName>
</protein>
<proteinExistence type="predicted"/>
<gene>
    <name evidence="1" type="ORF">PARMNEM_LOCUS9858</name>
</gene>
<organism evidence="1 2">
    <name type="scientific">Parnassius mnemosyne</name>
    <name type="common">clouded apollo</name>
    <dbReference type="NCBI Taxonomy" id="213953"/>
    <lineage>
        <taxon>Eukaryota</taxon>
        <taxon>Metazoa</taxon>
        <taxon>Ecdysozoa</taxon>
        <taxon>Arthropoda</taxon>
        <taxon>Hexapoda</taxon>
        <taxon>Insecta</taxon>
        <taxon>Pterygota</taxon>
        <taxon>Neoptera</taxon>
        <taxon>Endopterygota</taxon>
        <taxon>Lepidoptera</taxon>
        <taxon>Glossata</taxon>
        <taxon>Ditrysia</taxon>
        <taxon>Papilionoidea</taxon>
        <taxon>Papilionidae</taxon>
        <taxon>Parnassiinae</taxon>
        <taxon>Parnassini</taxon>
        <taxon>Parnassius</taxon>
        <taxon>Driopa</taxon>
    </lineage>
</organism>
<dbReference type="Proteomes" id="UP001314205">
    <property type="component" value="Unassembled WGS sequence"/>
</dbReference>
<dbReference type="EMBL" id="CAVLGL010000083">
    <property type="protein sequence ID" value="CAK1589342.1"/>
    <property type="molecule type" value="Genomic_DNA"/>
</dbReference>
<reference evidence="1 2" key="1">
    <citation type="submission" date="2023-11" db="EMBL/GenBank/DDBJ databases">
        <authorList>
            <person name="Hedman E."/>
            <person name="Englund M."/>
            <person name="Stromberg M."/>
            <person name="Nyberg Akerstrom W."/>
            <person name="Nylinder S."/>
            <person name="Jareborg N."/>
            <person name="Kallberg Y."/>
            <person name="Kronander E."/>
        </authorList>
    </citation>
    <scope>NUCLEOTIDE SEQUENCE [LARGE SCALE GENOMIC DNA]</scope>
</reference>
<evidence type="ECO:0000313" key="2">
    <source>
        <dbReference type="Proteomes" id="UP001314205"/>
    </source>
</evidence>
<keyword evidence="2" id="KW-1185">Reference proteome</keyword>
<dbReference type="AlphaFoldDB" id="A0AAV1L5Q5"/>
<sequence>MSFLTEYFDEYRQHPIRKTKLCRPENRWAKLDGKWLDLKVGTEEKAWTEEEIEKFIKNTMKSIRGQSTYYNDYCANLSPEFKMRPFQPRQKKLKPCEVTEEIKTQQETLSPEAQKLAMKDTELMKVARDMYEKDGEKPTLEPLPTHFRILGYVRPCYFNTGRTEYQEGIARLAYELVRDDRIPQYRAHNGCRPRWGLPPEGIRQPELDIVPFDQERLY</sequence>